<dbReference type="RefSeq" id="WP_158048429.1">
    <property type="nucleotide sequence ID" value="NZ_WAJR01000001.1"/>
</dbReference>
<gene>
    <name evidence="2" type="ORF">F8C90_00175</name>
</gene>
<evidence type="ECO:0000313" key="3">
    <source>
        <dbReference type="Proteomes" id="UP000468668"/>
    </source>
</evidence>
<evidence type="ECO:0000256" key="1">
    <source>
        <dbReference type="SAM" id="Phobius"/>
    </source>
</evidence>
<organism evidence="2 3">
    <name type="scientific">Ellagibacter isourolithinifaciens</name>
    <dbReference type="NCBI Taxonomy" id="2137581"/>
    <lineage>
        <taxon>Bacteria</taxon>
        <taxon>Bacillati</taxon>
        <taxon>Actinomycetota</taxon>
        <taxon>Coriobacteriia</taxon>
        <taxon>Eggerthellales</taxon>
        <taxon>Eggerthellaceae</taxon>
        <taxon>Ellagibacter</taxon>
    </lineage>
</organism>
<dbReference type="AlphaFoldDB" id="A0A6N6NP31"/>
<sequence>MGLGNRIVSVVCAICLATSFVAAGFVAVAVPDDATASLADAYAGTTNPTTPFSHEELCDMALAGKRYTFDKNDRFALNQAIYDINAQAEADGRAHRGSLDTALWDEMAARDKVSGADAANAASTSLFFGLANTFGGSYDEADDLARMRTLQPSSENVDMLLAQASDTYVLDPEAIEHLDDVFGVLATAEPVVLGVFIAAALTAVGVGCASGRRTLGTVLLCAGLGTIAIFAILGIWAAIDFEGLFAVFHSLFFAQGSWVFSADSLLITMYPEPFWIGMGAIWLATTIAVSAVSAIAGFALRHA</sequence>
<comment type="caution">
    <text evidence="2">The sequence shown here is derived from an EMBL/GenBank/DDBJ whole genome shotgun (WGS) entry which is preliminary data.</text>
</comment>
<feature type="transmembrane region" description="Helical" evidence="1">
    <location>
        <begin position="218"/>
        <end position="239"/>
    </location>
</feature>
<dbReference type="GeneID" id="98656815"/>
<dbReference type="OrthoDB" id="4804608at2"/>
<keyword evidence="1" id="KW-1133">Transmembrane helix</keyword>
<dbReference type="EMBL" id="WAJR01000001">
    <property type="protein sequence ID" value="KAB1642844.1"/>
    <property type="molecule type" value="Genomic_DNA"/>
</dbReference>
<accession>A0A6N6NP31</accession>
<keyword evidence="3" id="KW-1185">Reference proteome</keyword>
<reference evidence="2 3" key="1">
    <citation type="submission" date="2019-09" db="EMBL/GenBank/DDBJ databases">
        <title>Whole genome shotgun sequencing (WGS) of Ellagibacter isourolithinifaciens DSM 104140(T) and Adlercreutzia muris DSM 29508(T).</title>
        <authorList>
            <person name="Stoll D.A."/>
            <person name="Danylec N."/>
            <person name="Huch M."/>
        </authorList>
    </citation>
    <scope>NUCLEOTIDE SEQUENCE [LARGE SCALE GENOMIC DNA]</scope>
    <source>
        <strain evidence="2 3">DSM 104140</strain>
    </source>
</reference>
<dbReference type="Pfam" id="PF07314">
    <property type="entry name" value="Lit"/>
    <property type="match status" value="1"/>
</dbReference>
<evidence type="ECO:0000313" key="2">
    <source>
        <dbReference type="EMBL" id="KAB1642844.1"/>
    </source>
</evidence>
<name>A0A6N6NP31_9ACTN</name>
<proteinExistence type="predicted"/>
<feature type="transmembrane region" description="Helical" evidence="1">
    <location>
        <begin position="274"/>
        <end position="300"/>
    </location>
</feature>
<feature type="transmembrane region" description="Helical" evidence="1">
    <location>
        <begin position="191"/>
        <end position="211"/>
    </location>
</feature>
<feature type="transmembrane region" description="Helical" evidence="1">
    <location>
        <begin position="7"/>
        <end position="30"/>
    </location>
</feature>
<dbReference type="InterPro" id="IPR010178">
    <property type="entry name" value="Lit"/>
</dbReference>
<keyword evidence="1" id="KW-0472">Membrane</keyword>
<protein>
    <submittedName>
        <fullName evidence="2">DUF1461 domain-containing protein</fullName>
    </submittedName>
</protein>
<dbReference type="Proteomes" id="UP000468668">
    <property type="component" value="Unassembled WGS sequence"/>
</dbReference>
<keyword evidence="1" id="KW-0812">Transmembrane</keyword>